<dbReference type="eggNOG" id="COG0786">
    <property type="taxonomic scope" value="Bacteria"/>
</dbReference>
<protein>
    <submittedName>
        <fullName evidence="2">Uncharacterized protein</fullName>
    </submittedName>
</protein>
<evidence type="ECO:0000313" key="3">
    <source>
        <dbReference type="Proteomes" id="UP000003806"/>
    </source>
</evidence>
<feature type="transmembrane region" description="Helical" evidence="1">
    <location>
        <begin position="356"/>
        <end position="381"/>
    </location>
</feature>
<keyword evidence="1" id="KW-0472">Membrane</keyword>
<evidence type="ECO:0000256" key="1">
    <source>
        <dbReference type="SAM" id="Phobius"/>
    </source>
</evidence>
<feature type="transmembrane region" description="Helical" evidence="1">
    <location>
        <begin position="87"/>
        <end position="106"/>
    </location>
</feature>
<name>H0ULJ2_9BACT</name>
<keyword evidence="1" id="KW-0812">Transmembrane</keyword>
<dbReference type="HOGENOM" id="CLU_056517_1_0_0"/>
<keyword evidence="3" id="KW-1185">Reference proteome</keyword>
<feature type="transmembrane region" description="Helical" evidence="1">
    <location>
        <begin position="143"/>
        <end position="167"/>
    </location>
</feature>
<accession>H0ULJ2</accession>
<feature type="transmembrane region" description="Helical" evidence="1">
    <location>
        <begin position="25"/>
        <end position="44"/>
    </location>
</feature>
<sequence length="384" mass="40421">MSALSAMAIIGIIYAAGDYVSHKTRAVCSMIFVSGIIFMVGFWVGLPKTLFQDSQLIPVAMAFISVLMVHMGSLMNLKELVAQWKTVIIALAAICAAAVALYFLAAPIIGREYALAAAGPVSGGVVATLIMSEAAKAKGLEVISVFLTMLLVLQNFVGIPIASWCLIREARRLKASGAMPVEETSEAAAVRRLVPPLPKPLQTPNILMAITFSVAWAAVKLAGLTGGVVHPFVMALLAGILCRELGIVEPKVMDRANAGGLLLFVIMVPIFMSLDKATPAMVAHLIVPIVVAFAAAVAGIVAISWPMSRLTGQSMALTVALGVPCLFGFPATYIVAHEVASEEGKTEEEKAMILSALLPKMLISGFVSVTIASVILAGFLVRFM</sequence>
<organism evidence="2 3">
    <name type="scientific">Jonquetella anthropi DSM 22815</name>
    <dbReference type="NCBI Taxonomy" id="885272"/>
    <lineage>
        <taxon>Bacteria</taxon>
        <taxon>Thermotogati</taxon>
        <taxon>Synergistota</taxon>
        <taxon>Synergistia</taxon>
        <taxon>Synergistales</taxon>
        <taxon>Dethiosulfovibrionaceae</taxon>
        <taxon>Jonquetella</taxon>
    </lineage>
</organism>
<dbReference type="Proteomes" id="UP000003806">
    <property type="component" value="Chromosome"/>
</dbReference>
<dbReference type="RefSeq" id="WP_008522266.1">
    <property type="nucleotide sequence ID" value="NZ_CM001376.1"/>
</dbReference>
<dbReference type="CDD" id="cd21416">
    <property type="entry name" value="HDC_protein"/>
    <property type="match status" value="1"/>
</dbReference>
<dbReference type="AlphaFoldDB" id="H0ULJ2"/>
<dbReference type="OrthoDB" id="3243277at2"/>
<feature type="transmembrane region" description="Helical" evidence="1">
    <location>
        <begin position="280"/>
        <end position="303"/>
    </location>
</feature>
<gene>
    <name evidence="2" type="ORF">JonanDRAFT_0020</name>
</gene>
<feature type="transmembrane region" description="Helical" evidence="1">
    <location>
        <begin position="56"/>
        <end position="75"/>
    </location>
</feature>
<dbReference type="EMBL" id="CM001376">
    <property type="protein sequence ID" value="EHM12457.1"/>
    <property type="molecule type" value="Genomic_DNA"/>
</dbReference>
<dbReference type="InterPro" id="IPR049576">
    <property type="entry name" value="HDC-like"/>
</dbReference>
<feature type="transmembrane region" description="Helical" evidence="1">
    <location>
        <begin position="113"/>
        <end position="131"/>
    </location>
</feature>
<feature type="transmembrane region" description="Helical" evidence="1">
    <location>
        <begin position="258"/>
        <end position="274"/>
    </location>
</feature>
<reference evidence="2 3" key="1">
    <citation type="submission" date="2011-11" db="EMBL/GenBank/DDBJ databases">
        <title>The Noncontiguous Finished genome of Jonquetella anthropi DSM 22815.</title>
        <authorList>
            <consortium name="US DOE Joint Genome Institute (JGI-PGF)"/>
            <person name="Lucas S."/>
            <person name="Copeland A."/>
            <person name="Lapidus A."/>
            <person name="Glavina del Rio T."/>
            <person name="Dalin E."/>
            <person name="Tice H."/>
            <person name="Bruce D."/>
            <person name="Goodwin L."/>
            <person name="Pitluck S."/>
            <person name="Peters L."/>
            <person name="Mikhailova N."/>
            <person name="Held B."/>
            <person name="Kyrpides N."/>
            <person name="Mavromatis K."/>
            <person name="Ivanova N."/>
            <person name="Markowitz V."/>
            <person name="Cheng J.-F."/>
            <person name="Hugenholtz P."/>
            <person name="Woyke T."/>
            <person name="Wu D."/>
            <person name="Gronow S."/>
            <person name="Wellnitz S."/>
            <person name="Brambilla E."/>
            <person name="Klenk H.-P."/>
            <person name="Eisen J.A."/>
        </authorList>
    </citation>
    <scope>NUCLEOTIDE SEQUENCE [LARGE SCALE GENOMIC DNA]</scope>
    <source>
        <strain evidence="2 3">DSM 22815</strain>
    </source>
</reference>
<evidence type="ECO:0000313" key="2">
    <source>
        <dbReference type="EMBL" id="EHM12457.1"/>
    </source>
</evidence>
<feature type="transmembrane region" description="Helical" evidence="1">
    <location>
        <begin position="228"/>
        <end position="246"/>
    </location>
</feature>
<keyword evidence="1" id="KW-1133">Transmembrane helix</keyword>
<dbReference type="STRING" id="885272.JonanDRAFT_0020"/>
<feature type="transmembrane region" description="Helical" evidence="1">
    <location>
        <begin position="315"/>
        <end position="336"/>
    </location>
</feature>
<proteinExistence type="predicted"/>